<dbReference type="STRING" id="1441095.AM592_05315"/>
<gene>
    <name evidence="2" type="ORF">AM592_05315</name>
</gene>
<dbReference type="InterPro" id="IPR002545">
    <property type="entry name" value="CheW-lke_dom"/>
</dbReference>
<dbReference type="SMART" id="SM00260">
    <property type="entry name" value="CheW"/>
    <property type="match status" value="1"/>
</dbReference>
<dbReference type="RefSeq" id="WP_053602826.1">
    <property type="nucleotide sequence ID" value="NZ_CP012600.1"/>
</dbReference>
<dbReference type="InterPro" id="IPR036061">
    <property type="entry name" value="CheW-like_dom_sf"/>
</dbReference>
<dbReference type="SUPFAM" id="SSF50341">
    <property type="entry name" value="CheW-like"/>
    <property type="match status" value="1"/>
</dbReference>
<dbReference type="GO" id="GO:0006935">
    <property type="term" value="P:chemotaxis"/>
    <property type="evidence" value="ECO:0007669"/>
    <property type="project" value="InterPro"/>
</dbReference>
<sequence length="156" mass="17211">MSTAVQTEEKMIVIKLLGKEYVVPVLEVKSIERWQQPTRVPGVEAYIKGVINLRGVVTPIIDLQSRLELPSSEVSESTRIIIVAIGELEAGFIVDEANDVISACQHEIEQPTETAEKAADEWVTGIIKRGNRILNLLDSKAVLDRSIHSEPAQSLV</sequence>
<proteinExistence type="predicted"/>
<dbReference type="GO" id="GO:0005829">
    <property type="term" value="C:cytosol"/>
    <property type="evidence" value="ECO:0007669"/>
    <property type="project" value="TreeGrafter"/>
</dbReference>
<reference evidence="2 3" key="2">
    <citation type="journal article" date="2016" name="Int. J. Syst. Evol. Microbiol.">
        <title>Bacillus gobiensis sp. nov., isolated from a soil sample.</title>
        <authorList>
            <person name="Liu B."/>
            <person name="Liu G.H."/>
            <person name="Cetin S."/>
            <person name="Schumann P."/>
            <person name="Pan Z.Z."/>
            <person name="Chen Q.Q."/>
        </authorList>
    </citation>
    <scope>NUCLEOTIDE SEQUENCE [LARGE SCALE GENOMIC DNA]</scope>
    <source>
        <strain evidence="2 3">FJAT-4402</strain>
    </source>
</reference>
<dbReference type="Proteomes" id="UP000067625">
    <property type="component" value="Chromosome"/>
</dbReference>
<keyword evidence="3" id="KW-1185">Reference proteome</keyword>
<organism evidence="2 3">
    <name type="scientific">Bacillus gobiensis</name>
    <dbReference type="NCBI Taxonomy" id="1441095"/>
    <lineage>
        <taxon>Bacteria</taxon>
        <taxon>Bacillati</taxon>
        <taxon>Bacillota</taxon>
        <taxon>Bacilli</taxon>
        <taxon>Bacillales</taxon>
        <taxon>Bacillaceae</taxon>
        <taxon>Bacillus</taxon>
    </lineage>
</organism>
<dbReference type="Gene3D" id="2.40.50.180">
    <property type="entry name" value="CheA-289, Domain 4"/>
    <property type="match status" value="1"/>
</dbReference>
<dbReference type="PATRIC" id="fig|1441095.3.peg.1157"/>
<dbReference type="PANTHER" id="PTHR22617">
    <property type="entry name" value="CHEMOTAXIS SENSOR HISTIDINE KINASE-RELATED"/>
    <property type="match status" value="1"/>
</dbReference>
<dbReference type="Gene3D" id="2.30.30.40">
    <property type="entry name" value="SH3 Domains"/>
    <property type="match status" value="1"/>
</dbReference>
<dbReference type="OrthoDB" id="9794382at2"/>
<dbReference type="PANTHER" id="PTHR22617:SF23">
    <property type="entry name" value="CHEMOTAXIS PROTEIN CHEW"/>
    <property type="match status" value="1"/>
</dbReference>
<dbReference type="GO" id="GO:0007165">
    <property type="term" value="P:signal transduction"/>
    <property type="evidence" value="ECO:0007669"/>
    <property type="project" value="InterPro"/>
</dbReference>
<name>A0A0M4FW57_9BACI</name>
<accession>A0A0M4FW57</accession>
<evidence type="ECO:0000313" key="2">
    <source>
        <dbReference type="EMBL" id="ALC81075.1"/>
    </source>
</evidence>
<dbReference type="Pfam" id="PF01584">
    <property type="entry name" value="CheW"/>
    <property type="match status" value="1"/>
</dbReference>
<evidence type="ECO:0000313" key="3">
    <source>
        <dbReference type="Proteomes" id="UP000067625"/>
    </source>
</evidence>
<dbReference type="PROSITE" id="PS50851">
    <property type="entry name" value="CHEW"/>
    <property type="match status" value="1"/>
</dbReference>
<evidence type="ECO:0000259" key="1">
    <source>
        <dbReference type="PROSITE" id="PS50851"/>
    </source>
</evidence>
<feature type="domain" description="CheW-like" evidence="1">
    <location>
        <begin position="8"/>
        <end position="148"/>
    </location>
</feature>
<dbReference type="EMBL" id="CP012600">
    <property type="protein sequence ID" value="ALC81075.1"/>
    <property type="molecule type" value="Genomic_DNA"/>
</dbReference>
<dbReference type="AlphaFoldDB" id="A0A0M4FW57"/>
<dbReference type="InterPro" id="IPR039315">
    <property type="entry name" value="CheW"/>
</dbReference>
<reference evidence="3" key="1">
    <citation type="submission" date="2015-08" db="EMBL/GenBank/DDBJ databases">
        <title>Genome sequencing project for genomic taxonomy and phylogenomics of Bacillus-like bacteria.</title>
        <authorList>
            <person name="Liu B."/>
            <person name="Wang J."/>
            <person name="Zhu Y."/>
            <person name="Liu G."/>
            <person name="Chen Q."/>
            <person name="Chen Z."/>
            <person name="Lan J."/>
            <person name="Che J."/>
            <person name="Ge C."/>
            <person name="Shi H."/>
            <person name="Pan Z."/>
            <person name="Liu X."/>
        </authorList>
    </citation>
    <scope>NUCLEOTIDE SEQUENCE [LARGE SCALE GENOMIC DNA]</scope>
    <source>
        <strain evidence="3">FJAT-4402</strain>
    </source>
</reference>
<protein>
    <submittedName>
        <fullName evidence="2">Chemotaxis protein CheW</fullName>
    </submittedName>
</protein>